<dbReference type="Pfam" id="PF00448">
    <property type="entry name" value="SRP54"/>
    <property type="match status" value="1"/>
</dbReference>
<evidence type="ECO:0000256" key="7">
    <source>
        <dbReference type="ARBA" id="ARBA00023274"/>
    </source>
</evidence>
<evidence type="ECO:0000259" key="11">
    <source>
        <dbReference type="SMART" id="SM00382"/>
    </source>
</evidence>
<evidence type="ECO:0000256" key="8">
    <source>
        <dbReference type="ARBA" id="ARBA00048027"/>
    </source>
</evidence>
<evidence type="ECO:0000313" key="15">
    <source>
        <dbReference type="Proteomes" id="UP000005850"/>
    </source>
</evidence>
<keyword evidence="9" id="KW-0963">Cytoplasm</keyword>
<dbReference type="EC" id="3.6.5.4" evidence="9"/>
<dbReference type="Pfam" id="PF02978">
    <property type="entry name" value="SRP_SPB"/>
    <property type="match status" value="1"/>
</dbReference>
<dbReference type="KEGG" id="blr:BRLA_c033360"/>
<dbReference type="InterPro" id="IPR004780">
    <property type="entry name" value="SRP"/>
</dbReference>
<dbReference type="GO" id="GO:0005525">
    <property type="term" value="F:GTP binding"/>
    <property type="evidence" value="ECO:0007669"/>
    <property type="project" value="UniProtKB-UniRule"/>
</dbReference>
<evidence type="ECO:0000256" key="10">
    <source>
        <dbReference type="SAM" id="MobiDB-lite"/>
    </source>
</evidence>
<evidence type="ECO:0000313" key="14">
    <source>
        <dbReference type="EMBL" id="AIG27648.1"/>
    </source>
</evidence>
<dbReference type="InterPro" id="IPR013822">
    <property type="entry name" value="Signal_recog_particl_SRP54_hlx"/>
</dbReference>
<dbReference type="InterPro" id="IPR000897">
    <property type="entry name" value="SRP54_GTPase_dom"/>
</dbReference>
<dbReference type="Proteomes" id="UP000005850">
    <property type="component" value="Chromosome"/>
</dbReference>
<reference evidence="14 15" key="1">
    <citation type="journal article" date="2011" name="J. Bacteriol.">
        <title>Genome sequence of Brevibacillus laterosporus LMG 15441, a pathogen of invertebrates.</title>
        <authorList>
            <person name="Djukic M."/>
            <person name="Poehlein A."/>
            <person name="Thurmer A."/>
            <person name="Daniel R."/>
        </authorList>
    </citation>
    <scope>NUCLEOTIDE SEQUENCE [LARGE SCALE GENOMIC DNA]</scope>
    <source>
        <strain evidence="14 15">LMG 15441</strain>
    </source>
</reference>
<comment type="domain">
    <text evidence="9">Composed of three domains: the N-terminal N domain, which is responsible for interactions with the ribosome, the central G domain, which binds GTP, and the C-terminal M domain, which binds the RNA and the signal sequence of the RNC.</text>
</comment>
<dbReference type="Pfam" id="PF02881">
    <property type="entry name" value="SRP54_N"/>
    <property type="match status" value="1"/>
</dbReference>
<evidence type="ECO:0000259" key="13">
    <source>
        <dbReference type="SMART" id="SM00963"/>
    </source>
</evidence>
<name>A0A075R8P9_BRELA</name>
<dbReference type="GO" id="GO:0003924">
    <property type="term" value="F:GTPase activity"/>
    <property type="evidence" value="ECO:0007669"/>
    <property type="project" value="UniProtKB-UniRule"/>
</dbReference>
<comment type="function">
    <text evidence="9">Involved in targeting and insertion of nascent membrane proteins into the cytoplasmic membrane. Binds to the hydrophobic signal sequence of the ribosome-nascent chain (RNC) as it emerges from the ribosomes. The SRP-RNC complex is then targeted to the cytoplasmic membrane where it interacts with the SRP receptor FtsY.</text>
</comment>
<dbReference type="InterPro" id="IPR003593">
    <property type="entry name" value="AAA+_ATPase"/>
</dbReference>
<dbReference type="Gene3D" id="3.40.50.300">
    <property type="entry name" value="P-loop containing nucleotide triphosphate hydrolases"/>
    <property type="match status" value="1"/>
</dbReference>
<keyword evidence="2 9" id="KW-0547">Nucleotide-binding</keyword>
<organism evidence="14 15">
    <name type="scientific">Brevibacillus laterosporus LMG 15441</name>
    <dbReference type="NCBI Taxonomy" id="1042163"/>
    <lineage>
        <taxon>Bacteria</taxon>
        <taxon>Bacillati</taxon>
        <taxon>Bacillota</taxon>
        <taxon>Bacilli</taxon>
        <taxon>Bacillales</taxon>
        <taxon>Paenibacillaceae</taxon>
        <taxon>Brevibacillus</taxon>
    </lineage>
</organism>
<dbReference type="GO" id="GO:0006614">
    <property type="term" value="P:SRP-dependent cotranslational protein targeting to membrane"/>
    <property type="evidence" value="ECO:0007669"/>
    <property type="project" value="InterPro"/>
</dbReference>
<dbReference type="EMBL" id="CP007806">
    <property type="protein sequence ID" value="AIG27648.1"/>
    <property type="molecule type" value="Genomic_DNA"/>
</dbReference>
<evidence type="ECO:0000256" key="9">
    <source>
        <dbReference type="HAMAP-Rule" id="MF_00306"/>
    </source>
</evidence>
<dbReference type="SMART" id="SM00962">
    <property type="entry name" value="SRP54"/>
    <property type="match status" value="1"/>
</dbReference>
<dbReference type="CDD" id="cd18539">
    <property type="entry name" value="SRP_G"/>
    <property type="match status" value="1"/>
</dbReference>
<comment type="similarity">
    <text evidence="1 9">Belongs to the GTP-binding SRP family. SRP54 subfamily.</text>
</comment>
<feature type="domain" description="AAA+ ATPase" evidence="11">
    <location>
        <begin position="100"/>
        <end position="247"/>
    </location>
</feature>
<dbReference type="STRING" id="1042163.BRLA_c033360"/>
<dbReference type="SMART" id="SM00963">
    <property type="entry name" value="SRP54_N"/>
    <property type="match status" value="1"/>
</dbReference>
<evidence type="ECO:0000256" key="1">
    <source>
        <dbReference type="ARBA" id="ARBA00005450"/>
    </source>
</evidence>
<dbReference type="InterPro" id="IPR022941">
    <property type="entry name" value="SRP54"/>
</dbReference>
<dbReference type="InterPro" id="IPR004125">
    <property type="entry name" value="Signal_recog_particle_SRP54_M"/>
</dbReference>
<dbReference type="NCBIfam" id="TIGR00959">
    <property type="entry name" value="ffh"/>
    <property type="match status" value="1"/>
</dbReference>
<keyword evidence="3 9" id="KW-0378">Hydrolase</keyword>
<evidence type="ECO:0000259" key="12">
    <source>
        <dbReference type="SMART" id="SM00962"/>
    </source>
</evidence>
<dbReference type="eggNOG" id="COG0541">
    <property type="taxonomic scope" value="Bacteria"/>
</dbReference>
<dbReference type="Gene3D" id="1.20.120.140">
    <property type="entry name" value="Signal recognition particle SRP54, nucleotide-binding domain"/>
    <property type="match status" value="1"/>
</dbReference>
<comment type="catalytic activity">
    <reaction evidence="8 9">
        <text>GTP + H2O = GDP + phosphate + H(+)</text>
        <dbReference type="Rhea" id="RHEA:19669"/>
        <dbReference type="ChEBI" id="CHEBI:15377"/>
        <dbReference type="ChEBI" id="CHEBI:15378"/>
        <dbReference type="ChEBI" id="CHEBI:37565"/>
        <dbReference type="ChEBI" id="CHEBI:43474"/>
        <dbReference type="ChEBI" id="CHEBI:58189"/>
        <dbReference type="EC" id="3.6.5.4"/>
    </reaction>
</comment>
<dbReference type="SMART" id="SM00382">
    <property type="entry name" value="AAA"/>
    <property type="match status" value="1"/>
</dbReference>
<evidence type="ECO:0000256" key="4">
    <source>
        <dbReference type="ARBA" id="ARBA00022884"/>
    </source>
</evidence>
<protein>
    <recommendedName>
        <fullName evidence="9">Signal recognition particle protein</fullName>
        <ecNumber evidence="9">3.6.5.4</ecNumber>
    </recommendedName>
    <alternativeName>
        <fullName evidence="9">Fifty-four homolog</fullName>
    </alternativeName>
</protein>
<dbReference type="SUPFAM" id="SSF47446">
    <property type="entry name" value="Signal peptide-binding domain"/>
    <property type="match status" value="1"/>
</dbReference>
<keyword evidence="7 9" id="KW-0687">Ribonucleoprotein</keyword>
<dbReference type="GO" id="GO:0008312">
    <property type="term" value="F:7S RNA binding"/>
    <property type="evidence" value="ECO:0007669"/>
    <property type="project" value="InterPro"/>
</dbReference>
<evidence type="ECO:0000256" key="5">
    <source>
        <dbReference type="ARBA" id="ARBA00023134"/>
    </source>
</evidence>
<keyword evidence="6 9" id="KW-0733">Signal recognition particle</keyword>
<dbReference type="SUPFAM" id="SSF52540">
    <property type="entry name" value="P-loop containing nucleoside triphosphate hydrolases"/>
    <property type="match status" value="1"/>
</dbReference>
<feature type="domain" description="SRP54-type proteins GTP-binding" evidence="12">
    <location>
        <begin position="101"/>
        <end position="296"/>
    </location>
</feature>
<dbReference type="GO" id="GO:0048500">
    <property type="term" value="C:signal recognition particle"/>
    <property type="evidence" value="ECO:0007669"/>
    <property type="project" value="UniProtKB-UniRule"/>
</dbReference>
<dbReference type="PANTHER" id="PTHR11564">
    <property type="entry name" value="SIGNAL RECOGNITION PARTICLE 54K PROTEIN SRP54"/>
    <property type="match status" value="1"/>
</dbReference>
<feature type="region of interest" description="Disordered" evidence="10">
    <location>
        <begin position="460"/>
        <end position="480"/>
    </location>
</feature>
<proteinExistence type="inferred from homology"/>
<accession>A0A075R8P9</accession>
<comment type="subcellular location">
    <subcellularLocation>
        <location evidence="9">Cytoplasm</location>
    </subcellularLocation>
    <text evidence="9">The SRP-RNC complex is targeted to the cytoplasmic membrane.</text>
</comment>
<dbReference type="InterPro" id="IPR027417">
    <property type="entry name" value="P-loop_NTPase"/>
</dbReference>
<keyword evidence="4 9" id="KW-0694">RNA-binding</keyword>
<feature type="domain" description="Signal recognition particle SRP54 helical bundle" evidence="13">
    <location>
        <begin position="2"/>
        <end position="87"/>
    </location>
</feature>
<feature type="binding site" evidence="9">
    <location>
        <begin position="190"/>
        <end position="194"/>
    </location>
    <ligand>
        <name>GTP</name>
        <dbReference type="ChEBI" id="CHEBI:37565"/>
    </ligand>
</feature>
<dbReference type="RefSeq" id="WP_003336872.1">
    <property type="nucleotide sequence ID" value="NZ_CP007806.1"/>
</dbReference>
<dbReference type="HAMAP" id="MF_00306">
    <property type="entry name" value="SRP54"/>
    <property type="match status" value="1"/>
</dbReference>
<keyword evidence="5 9" id="KW-0342">GTP-binding</keyword>
<sequence length="480" mass="53133">MAFESLASRLQGAFDKLRGRGKIDETIVNEAMREVRLALLEADVNFKVVKQFVARIKERAVGQDVLKSLTPGQMVIKVVNEELTELMGGNVSKLAVSNRPPTVIMMVGLQGAGKTTTTGKLAKLLQKQNRKPMLVACDIYRPAAIKQLQVLGEQLSAPVFAMGDQVSPVEIATKAIEHAKENHYDYVILDTAGRLHIDETLMEELQQVREVAKPDEILLVVDAMTGQDAVNVAESFNNQLELTGVILTKLDGDTRGGAALSVKAVTGKPIKFAAMGEKLDALEPFHPDRMASRILGMGDVLSLIEKAQESVDVDKAKEMERQMRQGEFTFDMFLDSMQQMRQLGPLEDLLGMLPGMNKMKGMKDLKVDEKQIARTEAIVKSMTKEERANPDIMNANRRKRIAAGSGTTIQEVNRFIKQFEDMKKMMKQFTGMTDKMKKKSKKKGGFFPFKGNAPIDPFGGMGGDADDKKGGFNFPFNPFK</sequence>
<feature type="binding site" evidence="9">
    <location>
        <begin position="248"/>
        <end position="251"/>
    </location>
    <ligand>
        <name>GTP</name>
        <dbReference type="ChEBI" id="CHEBI:37565"/>
    </ligand>
</feature>
<gene>
    <name evidence="9 14" type="primary">ffh</name>
    <name evidence="14" type="ORF">BRLA_c033360</name>
</gene>
<dbReference type="PANTHER" id="PTHR11564:SF5">
    <property type="entry name" value="SIGNAL RECOGNITION PARTICLE SUBUNIT SRP54"/>
    <property type="match status" value="1"/>
</dbReference>
<evidence type="ECO:0000256" key="3">
    <source>
        <dbReference type="ARBA" id="ARBA00022801"/>
    </source>
</evidence>
<dbReference type="InterPro" id="IPR042101">
    <property type="entry name" value="SRP54_N_sf"/>
</dbReference>
<evidence type="ECO:0000256" key="6">
    <source>
        <dbReference type="ARBA" id="ARBA00023135"/>
    </source>
</evidence>
<keyword evidence="15" id="KW-1185">Reference proteome</keyword>
<dbReference type="FunFam" id="3.40.50.300:FF:000022">
    <property type="entry name" value="Signal recognition particle 54 kDa subunit"/>
    <property type="match status" value="1"/>
</dbReference>
<dbReference type="Gene3D" id="1.10.260.30">
    <property type="entry name" value="Signal recognition particle, SRP54 subunit, M-domain"/>
    <property type="match status" value="1"/>
</dbReference>
<dbReference type="HOGENOM" id="CLU_009301_6_0_9"/>
<comment type="subunit">
    <text evidence="9">Part of the signal recognition particle protein translocation system, which is composed of SRP and FtsY.</text>
</comment>
<feature type="binding site" evidence="9">
    <location>
        <begin position="108"/>
        <end position="115"/>
    </location>
    <ligand>
        <name>GTP</name>
        <dbReference type="ChEBI" id="CHEBI:37565"/>
    </ligand>
</feature>
<dbReference type="InterPro" id="IPR036891">
    <property type="entry name" value="Signal_recog_part_SRP54_M_sf"/>
</dbReference>
<evidence type="ECO:0000256" key="2">
    <source>
        <dbReference type="ARBA" id="ARBA00022741"/>
    </source>
</evidence>
<dbReference type="AlphaFoldDB" id="A0A075R8P9"/>